<organism evidence="3">
    <name type="scientific">Tanacetum cinerariifolium</name>
    <name type="common">Dalmatian daisy</name>
    <name type="synonym">Chrysanthemum cinerariifolium</name>
    <dbReference type="NCBI Taxonomy" id="118510"/>
    <lineage>
        <taxon>Eukaryota</taxon>
        <taxon>Viridiplantae</taxon>
        <taxon>Streptophyta</taxon>
        <taxon>Embryophyta</taxon>
        <taxon>Tracheophyta</taxon>
        <taxon>Spermatophyta</taxon>
        <taxon>Magnoliopsida</taxon>
        <taxon>eudicotyledons</taxon>
        <taxon>Gunneridae</taxon>
        <taxon>Pentapetalae</taxon>
        <taxon>asterids</taxon>
        <taxon>campanulids</taxon>
        <taxon>Asterales</taxon>
        <taxon>Asteraceae</taxon>
        <taxon>Asteroideae</taxon>
        <taxon>Anthemideae</taxon>
        <taxon>Anthemidinae</taxon>
        <taxon>Tanacetum</taxon>
    </lineage>
</organism>
<protein>
    <submittedName>
        <fullName evidence="3">Uncharacterized protein</fullName>
    </submittedName>
</protein>
<dbReference type="PANTHER" id="PTHR34072:SF52">
    <property type="entry name" value="RIBONUCLEASE H"/>
    <property type="match status" value="1"/>
</dbReference>
<evidence type="ECO:0000259" key="2">
    <source>
        <dbReference type="Pfam" id="PF24626"/>
    </source>
</evidence>
<dbReference type="SUPFAM" id="SSF56672">
    <property type="entry name" value="DNA/RNA polymerases"/>
    <property type="match status" value="1"/>
</dbReference>
<dbReference type="AlphaFoldDB" id="A0A699GYI2"/>
<evidence type="ECO:0000259" key="1">
    <source>
        <dbReference type="Pfam" id="PF17919"/>
    </source>
</evidence>
<feature type="domain" description="Tf2-1-like SH3-like" evidence="2">
    <location>
        <begin position="480"/>
        <end position="530"/>
    </location>
</feature>
<accession>A0A699GYI2</accession>
<dbReference type="PANTHER" id="PTHR34072">
    <property type="entry name" value="ENZYMATIC POLYPROTEIN-RELATED"/>
    <property type="match status" value="1"/>
</dbReference>
<name>A0A699GYI2_TANCI</name>
<dbReference type="SUPFAM" id="SSF53098">
    <property type="entry name" value="Ribonuclease H-like"/>
    <property type="match status" value="1"/>
</dbReference>
<dbReference type="Pfam" id="PF17919">
    <property type="entry name" value="RT_RNaseH_2"/>
    <property type="match status" value="1"/>
</dbReference>
<sequence length="555" mass="62751">MLVDALVKHEVEGQVNRMVKKVRGLEIKQEVAEVANEVVEVAKEVAEVTKEVVEMTKKVIKQLQNLLPTIVAQVGNHVNNQGNNKNQEDNVINDNNQGNVKTMNNGGGSCSCKEFMAYNPKDYNGKGGAIIRTIVAAMKPTIIHSIVLKAVMLTDEAIRNGALKNVTEKRWNNEEPSRDENVRDNNKRHIAKDCRVGPRVVNPLNARNSTVAHEACFECGGTDHYKAACLSNALWSDECTSGIYGLDEPSIRTRDAPSINLRTAQEGETVDFNKIEAVKNWEPPITPLEVRSFLGLAGYYQDFIVYCDALDLGLGCVLRRRGKVITYASRQLKIHEKNYTTYNLESELFNDYDCEICYYPSRPNVVANALSRKERFKPRRVRAINMTIQSSIKDKILAAHNEAFEAVNAPAEMLLTKSAYFLPIREDFKMDRLARLYLNEIIARHCVPISIISDRDSRFTSRFWQSMPEALRTQLNISVVHFGKKEKLAPRFVGPFKITKRIGPVAYRLRLPQELNGVHDTFYVSNLKNFLADPTLHVPLAEIHVDAKLYFMVSL</sequence>
<dbReference type="Gene3D" id="3.30.70.270">
    <property type="match status" value="1"/>
</dbReference>
<dbReference type="InterPro" id="IPR036397">
    <property type="entry name" value="RNaseH_sf"/>
</dbReference>
<dbReference type="InterPro" id="IPR012337">
    <property type="entry name" value="RNaseH-like_sf"/>
</dbReference>
<reference evidence="3" key="1">
    <citation type="journal article" date="2019" name="Sci. Rep.">
        <title>Draft genome of Tanacetum cinerariifolium, the natural source of mosquito coil.</title>
        <authorList>
            <person name="Yamashiro T."/>
            <person name="Shiraishi A."/>
            <person name="Satake H."/>
            <person name="Nakayama K."/>
        </authorList>
    </citation>
    <scope>NUCLEOTIDE SEQUENCE</scope>
</reference>
<dbReference type="InterPro" id="IPR043128">
    <property type="entry name" value="Rev_trsase/Diguanyl_cyclase"/>
</dbReference>
<dbReference type="GO" id="GO:0016787">
    <property type="term" value="F:hydrolase activity"/>
    <property type="evidence" value="ECO:0007669"/>
    <property type="project" value="UniProtKB-KW"/>
</dbReference>
<dbReference type="Pfam" id="PF24626">
    <property type="entry name" value="SH3_Tf2-1"/>
    <property type="match status" value="1"/>
</dbReference>
<dbReference type="GO" id="GO:0003964">
    <property type="term" value="F:RNA-directed DNA polymerase activity"/>
    <property type="evidence" value="ECO:0007669"/>
    <property type="project" value="UniProtKB-KW"/>
</dbReference>
<dbReference type="InterPro" id="IPR043502">
    <property type="entry name" value="DNA/RNA_pol_sf"/>
</dbReference>
<dbReference type="InterPro" id="IPR041577">
    <property type="entry name" value="RT_RNaseH_2"/>
</dbReference>
<dbReference type="InterPro" id="IPR056924">
    <property type="entry name" value="SH3_Tf2-1"/>
</dbReference>
<feature type="domain" description="Reverse transcriptase/retrotransposon-derived protein RNase H-like" evidence="1">
    <location>
        <begin position="293"/>
        <end position="345"/>
    </location>
</feature>
<dbReference type="EMBL" id="BKCJ010076368">
    <property type="protein sequence ID" value="GEW83877.1"/>
    <property type="molecule type" value="Genomic_DNA"/>
</dbReference>
<dbReference type="Gene3D" id="3.30.420.10">
    <property type="entry name" value="Ribonuclease H-like superfamily/Ribonuclease H"/>
    <property type="match status" value="1"/>
</dbReference>
<comment type="caution">
    <text evidence="3">The sequence shown here is derived from an EMBL/GenBank/DDBJ whole genome shotgun (WGS) entry which is preliminary data.</text>
</comment>
<proteinExistence type="predicted"/>
<evidence type="ECO:0000313" key="3">
    <source>
        <dbReference type="EMBL" id="GEW83877.1"/>
    </source>
</evidence>
<dbReference type="GO" id="GO:0004519">
    <property type="term" value="F:endonuclease activity"/>
    <property type="evidence" value="ECO:0007669"/>
    <property type="project" value="UniProtKB-KW"/>
</dbReference>
<gene>
    <name evidence="3" type="ORF">Tci_255853</name>
</gene>
<dbReference type="GO" id="GO:0003676">
    <property type="term" value="F:nucleic acid binding"/>
    <property type="evidence" value="ECO:0007669"/>
    <property type="project" value="InterPro"/>
</dbReference>